<keyword evidence="11" id="KW-0012">Acyltransferase</keyword>
<accession>A0A3P7PMV0</accession>
<evidence type="ECO:0000256" key="10">
    <source>
        <dbReference type="HAMAP-Rule" id="MF_00019"/>
    </source>
</evidence>
<organism evidence="11 12">
    <name type="scientific">Petrocella atlantisensis</name>
    <dbReference type="NCBI Taxonomy" id="2173034"/>
    <lineage>
        <taxon>Bacteria</taxon>
        <taxon>Bacillati</taxon>
        <taxon>Bacillota</taxon>
        <taxon>Clostridia</taxon>
        <taxon>Lachnospirales</taxon>
        <taxon>Vallitaleaceae</taxon>
        <taxon>Petrocella</taxon>
    </lineage>
</organism>
<dbReference type="GO" id="GO:0008654">
    <property type="term" value="P:phospholipid biosynthetic process"/>
    <property type="evidence" value="ECO:0007669"/>
    <property type="project" value="UniProtKB-KW"/>
</dbReference>
<evidence type="ECO:0000256" key="7">
    <source>
        <dbReference type="ARBA" id="ARBA00023264"/>
    </source>
</evidence>
<comment type="pathway">
    <text evidence="10">Lipid metabolism; phospholipid metabolism.</text>
</comment>
<gene>
    <name evidence="10 11" type="primary">plsX</name>
    <name evidence="11" type="ORF">PATL70BA_0049</name>
</gene>
<evidence type="ECO:0000313" key="11">
    <source>
        <dbReference type="EMBL" id="VDN45887.1"/>
    </source>
</evidence>
<dbReference type="GO" id="GO:0043811">
    <property type="term" value="F:phosphate:acyl-[acyl carrier protein] acyltransferase activity"/>
    <property type="evidence" value="ECO:0007669"/>
    <property type="project" value="UniProtKB-UniRule"/>
</dbReference>
<evidence type="ECO:0000256" key="2">
    <source>
        <dbReference type="ARBA" id="ARBA00022490"/>
    </source>
</evidence>
<dbReference type="GO" id="GO:0006633">
    <property type="term" value="P:fatty acid biosynthetic process"/>
    <property type="evidence" value="ECO:0007669"/>
    <property type="project" value="UniProtKB-UniRule"/>
</dbReference>
<dbReference type="PANTHER" id="PTHR30100">
    <property type="entry name" value="FATTY ACID/PHOSPHOLIPID SYNTHESIS PROTEIN PLSX"/>
    <property type="match status" value="1"/>
</dbReference>
<evidence type="ECO:0000256" key="6">
    <source>
        <dbReference type="ARBA" id="ARBA00023209"/>
    </source>
</evidence>
<keyword evidence="7 10" id="KW-1208">Phospholipid metabolism</keyword>
<dbReference type="Gene3D" id="3.40.718.10">
    <property type="entry name" value="Isopropylmalate Dehydrogenase"/>
    <property type="match status" value="1"/>
</dbReference>
<dbReference type="InterPro" id="IPR012281">
    <property type="entry name" value="Phospholipid_synth_PlsX-like"/>
</dbReference>
<comment type="subcellular location">
    <subcellularLocation>
        <location evidence="10">Cytoplasm</location>
    </subcellularLocation>
    <text evidence="10">Associated with the membrane possibly through PlsY.</text>
</comment>
<dbReference type="HAMAP" id="MF_00019">
    <property type="entry name" value="PlsX"/>
    <property type="match status" value="1"/>
</dbReference>
<keyword evidence="3 10" id="KW-0444">Lipid biosynthesis</keyword>
<dbReference type="SUPFAM" id="SSF53659">
    <property type="entry name" value="Isocitrate/Isopropylmalate dehydrogenase-like"/>
    <property type="match status" value="1"/>
</dbReference>
<dbReference type="PANTHER" id="PTHR30100:SF1">
    <property type="entry name" value="PHOSPHATE ACYLTRANSFERASE"/>
    <property type="match status" value="1"/>
</dbReference>
<evidence type="ECO:0000256" key="5">
    <source>
        <dbReference type="ARBA" id="ARBA00023098"/>
    </source>
</evidence>
<dbReference type="NCBIfam" id="TIGR00182">
    <property type="entry name" value="plsX"/>
    <property type="match status" value="1"/>
</dbReference>
<evidence type="ECO:0000256" key="4">
    <source>
        <dbReference type="ARBA" id="ARBA00022679"/>
    </source>
</evidence>
<keyword evidence="2 10" id="KW-0963">Cytoplasm</keyword>
<reference evidence="11 12" key="1">
    <citation type="submission" date="2018-09" db="EMBL/GenBank/DDBJ databases">
        <authorList>
            <person name="Postec A."/>
        </authorList>
    </citation>
    <scope>NUCLEOTIDE SEQUENCE [LARGE SCALE GENOMIC DNA]</scope>
    <source>
        <strain evidence="11">70B-A</strain>
    </source>
</reference>
<dbReference type="Proteomes" id="UP000279029">
    <property type="component" value="Chromosome"/>
</dbReference>
<evidence type="ECO:0000256" key="1">
    <source>
        <dbReference type="ARBA" id="ARBA00001232"/>
    </source>
</evidence>
<dbReference type="PIRSF" id="PIRSF002465">
    <property type="entry name" value="Phsphlp_syn_PlsX"/>
    <property type="match status" value="1"/>
</dbReference>
<keyword evidence="5 10" id="KW-0443">Lipid metabolism</keyword>
<dbReference type="KEGG" id="cbar:PATL70BA_0049"/>
<sequence length="332" mass="35987">MELKKIVIDAMGGDDAPKAMVEGAVWALNTCEDIYLILTGDEPKINEILKGKTYDKNRMEIIHTTEVITNDESPVLAIRRKKDASLVRALYLVKDKKAEALVSAGSTGAVLAGGTLVIGRMKGIERPALGSLIPNEKGMTLLIDCGANVDSKPHFLHQFAKMGSIYYENILDIKHPKVALVNNGSEDKKGNALVKDTFPLLKNDTTLNFIGNMEARDIPTGEAHVIVCDGFVGNVILKLTEGLAASLLGMVKESIMSTTVSKIGGLLIKKSMKSMKKRLDYTEYGGAPLLGLEALVVKAHGSSNAKAFKNAILQCKTFIDHKVNDKIKQQLL</sequence>
<dbReference type="OrthoDB" id="9806408at2"/>
<proteinExistence type="inferred from homology"/>
<comment type="function">
    <text evidence="10">Catalyzes the reversible formation of acyl-phosphate (acyl-PO(4)) from acyl-[acyl-carrier-protein] (acyl-ACP). This enzyme utilizes acyl-ACP as fatty acyl donor, but not acyl-CoA.</text>
</comment>
<protein>
    <recommendedName>
        <fullName evidence="8 10">Phosphate acyltransferase</fullName>
        <ecNumber evidence="8 10">2.3.1.274</ecNumber>
    </recommendedName>
    <alternativeName>
        <fullName evidence="10">Acyl-ACP phosphotransacylase</fullName>
    </alternativeName>
    <alternativeName>
        <fullName evidence="10">Acyl-[acyl-carrier-protein]--phosphate acyltransferase</fullName>
    </alternativeName>
    <alternativeName>
        <fullName evidence="10">Phosphate-acyl-ACP acyltransferase</fullName>
    </alternativeName>
</protein>
<dbReference type="GO" id="GO:0005737">
    <property type="term" value="C:cytoplasm"/>
    <property type="evidence" value="ECO:0007669"/>
    <property type="project" value="UniProtKB-SubCell"/>
</dbReference>
<keyword evidence="4 10" id="KW-0808">Transferase</keyword>
<comment type="subunit">
    <text evidence="9 10">Homodimer. Probably interacts with PlsY.</text>
</comment>
<evidence type="ECO:0000256" key="3">
    <source>
        <dbReference type="ARBA" id="ARBA00022516"/>
    </source>
</evidence>
<comment type="catalytic activity">
    <reaction evidence="1 10">
        <text>a fatty acyl-[ACP] + phosphate = an acyl phosphate + holo-[ACP]</text>
        <dbReference type="Rhea" id="RHEA:42292"/>
        <dbReference type="Rhea" id="RHEA-COMP:9685"/>
        <dbReference type="Rhea" id="RHEA-COMP:14125"/>
        <dbReference type="ChEBI" id="CHEBI:43474"/>
        <dbReference type="ChEBI" id="CHEBI:59918"/>
        <dbReference type="ChEBI" id="CHEBI:64479"/>
        <dbReference type="ChEBI" id="CHEBI:138651"/>
        <dbReference type="EC" id="2.3.1.274"/>
    </reaction>
</comment>
<evidence type="ECO:0000313" key="12">
    <source>
        <dbReference type="Proteomes" id="UP000279029"/>
    </source>
</evidence>
<dbReference type="Pfam" id="PF02504">
    <property type="entry name" value="FA_synthesis"/>
    <property type="match status" value="1"/>
</dbReference>
<keyword evidence="12" id="KW-1185">Reference proteome</keyword>
<comment type="similarity">
    <text evidence="10">Belongs to the PlsX family.</text>
</comment>
<dbReference type="AlphaFoldDB" id="A0A3P7PMV0"/>
<keyword evidence="6 10" id="KW-0594">Phospholipid biosynthesis</keyword>
<dbReference type="EMBL" id="LR130778">
    <property type="protein sequence ID" value="VDN45887.1"/>
    <property type="molecule type" value="Genomic_DNA"/>
</dbReference>
<dbReference type="InterPro" id="IPR003664">
    <property type="entry name" value="FA_synthesis"/>
</dbReference>
<name>A0A3P7PMV0_9FIRM</name>
<dbReference type="UniPathway" id="UPA00085"/>
<evidence type="ECO:0000256" key="8">
    <source>
        <dbReference type="ARBA" id="ARBA00024069"/>
    </source>
</evidence>
<evidence type="ECO:0000256" key="9">
    <source>
        <dbReference type="ARBA" id="ARBA00046608"/>
    </source>
</evidence>
<dbReference type="EC" id="2.3.1.274" evidence="8 10"/>
<dbReference type="RefSeq" id="WP_125135481.1">
    <property type="nucleotide sequence ID" value="NZ_LR130778.1"/>
</dbReference>